<evidence type="ECO:0000256" key="5">
    <source>
        <dbReference type="ARBA" id="ARBA00022755"/>
    </source>
</evidence>
<feature type="binding site" evidence="7 10">
    <location>
        <position position="299"/>
    </location>
    <ligand>
        <name>Mg(2+)</name>
        <dbReference type="ChEBI" id="CHEBI:18420"/>
    </ligand>
</feature>
<evidence type="ECO:0000256" key="2">
    <source>
        <dbReference type="ARBA" id="ARBA00010138"/>
    </source>
</evidence>
<dbReference type="SUPFAM" id="SSF56235">
    <property type="entry name" value="N-terminal nucleophile aminohydrolases (Ntn hydrolases)"/>
    <property type="match status" value="1"/>
</dbReference>
<dbReference type="InterPro" id="IPR029057">
    <property type="entry name" value="PRTase-like"/>
</dbReference>
<dbReference type="Pfam" id="PF13522">
    <property type="entry name" value="GATase_6"/>
    <property type="match status" value="1"/>
</dbReference>
<dbReference type="HOGENOM" id="CLU_022389_3_3_2"/>
<evidence type="ECO:0000256" key="9">
    <source>
        <dbReference type="PIRSR" id="PIRSR000485-1"/>
    </source>
</evidence>
<dbReference type="PIRSF" id="PIRSF000485">
    <property type="entry name" value="Amd_phspho_trans"/>
    <property type="match status" value="1"/>
</dbReference>
<keyword evidence="4 7" id="KW-0808">Transferase</keyword>
<dbReference type="InterPro" id="IPR017932">
    <property type="entry name" value="GATase_2_dom"/>
</dbReference>
<keyword evidence="7 11" id="KW-0408">Iron</keyword>
<dbReference type="STRING" id="1163730.FFONT_0564"/>
<evidence type="ECO:0000259" key="12">
    <source>
        <dbReference type="PROSITE" id="PS51278"/>
    </source>
</evidence>
<keyword evidence="14" id="KW-1185">Reference proteome</keyword>
<feature type="binding site" evidence="7 10">
    <location>
        <position position="360"/>
    </location>
    <ligand>
        <name>Mg(2+)</name>
        <dbReference type="ChEBI" id="CHEBI:18420"/>
    </ligand>
</feature>
<keyword evidence="7 10" id="KW-0479">Metal-binding</keyword>
<evidence type="ECO:0000256" key="11">
    <source>
        <dbReference type="PIRSR" id="PIRSR000485-3"/>
    </source>
</evidence>
<dbReference type="HAMAP" id="MF_01931">
    <property type="entry name" value="PurF"/>
    <property type="match status" value="1"/>
</dbReference>
<keyword evidence="3 7" id="KW-0328">Glycosyltransferase</keyword>
<accession>I0A0P7</accession>
<proteinExistence type="inferred from homology"/>
<dbReference type="InterPro" id="IPR000836">
    <property type="entry name" value="PRTase_dom"/>
</dbReference>
<evidence type="ECO:0000256" key="6">
    <source>
        <dbReference type="ARBA" id="ARBA00022962"/>
    </source>
</evidence>
<feature type="binding site" evidence="7 11">
    <location>
        <position position="252"/>
    </location>
    <ligand>
        <name>[4Fe-4S] cluster</name>
        <dbReference type="ChEBI" id="CHEBI:49883"/>
    </ligand>
</feature>
<evidence type="ECO:0000256" key="7">
    <source>
        <dbReference type="HAMAP-Rule" id="MF_01931"/>
    </source>
</evidence>
<dbReference type="UniPathway" id="UPA00074">
    <property type="reaction ID" value="UER00124"/>
</dbReference>
<dbReference type="FunCoup" id="I0A0P7">
    <property type="interactions" value="101"/>
</dbReference>
<keyword evidence="6 7" id="KW-0315">Glutamine amidotransferase</keyword>
<dbReference type="PROSITE" id="PS51278">
    <property type="entry name" value="GATASE_TYPE_2"/>
    <property type="match status" value="1"/>
</dbReference>
<evidence type="ECO:0000256" key="10">
    <source>
        <dbReference type="PIRSR" id="PIRSR000485-2"/>
    </source>
</evidence>
<feature type="binding site" evidence="7 11">
    <location>
        <position position="397"/>
    </location>
    <ligand>
        <name>[4Fe-4S] cluster</name>
        <dbReference type="ChEBI" id="CHEBI:49883"/>
    </ligand>
</feature>
<comment type="cofactor">
    <cofactor evidence="7 11">
        <name>[4Fe-4S] cluster</name>
        <dbReference type="ChEBI" id="CHEBI:49883"/>
    </cofactor>
    <text evidence="7 11">Binds 1 [4Fe-4S] cluster per subunit.</text>
</comment>
<dbReference type="GO" id="GO:0004044">
    <property type="term" value="F:amidophosphoribosyltransferase activity"/>
    <property type="evidence" value="ECO:0007669"/>
    <property type="project" value="UniProtKB-UniRule"/>
</dbReference>
<comment type="cofactor">
    <cofactor evidence="7 10">
        <name>Mg(2+)</name>
        <dbReference type="ChEBI" id="CHEBI:18420"/>
    </cofactor>
    <text evidence="7 10">Binds 1 Mg(2+) ion per subunit.</text>
</comment>
<reference evidence="14" key="1">
    <citation type="submission" date="2012-03" db="EMBL/GenBank/DDBJ databases">
        <title>Fervidicoccus fontis complete genome analysis confirms its distinct phylogenetic position and predicts its environmental function.</title>
        <authorList>
            <person name="Lebedinsky A.V."/>
            <person name="Mardanov A.V."/>
            <person name="Gumerov V.M."/>
            <person name="Beletsky A.V."/>
            <person name="Kublanov I.V."/>
            <person name="Perevalova A.A."/>
            <person name="Bonch-Osmolovskaya E.A."/>
            <person name="Ravin N.V."/>
            <person name="Skryabin K.G."/>
        </authorList>
    </citation>
    <scope>NUCLEOTIDE SEQUENCE [LARGE SCALE GENOMIC DNA]</scope>
    <source>
        <strain evidence="14">DSM 19380 / VKM B-2539 / Kam940</strain>
    </source>
</reference>
<comment type="pathway">
    <text evidence="1 7 8">Purine metabolism; IMP biosynthesis via de novo pathway; N(1)-(5-phospho-D-ribosyl)glycinamide from 5-phospho-alpha-D-ribose 1-diphosphate: step 1/2.</text>
</comment>
<dbReference type="eggNOG" id="arCOG00093">
    <property type="taxonomic scope" value="Archaea"/>
</dbReference>
<dbReference type="AlphaFoldDB" id="I0A0P7"/>
<evidence type="ECO:0000256" key="1">
    <source>
        <dbReference type="ARBA" id="ARBA00005209"/>
    </source>
</evidence>
<dbReference type="CDD" id="cd06223">
    <property type="entry name" value="PRTases_typeI"/>
    <property type="match status" value="1"/>
</dbReference>
<dbReference type="GO" id="GO:0006189">
    <property type="term" value="P:'de novo' IMP biosynthetic process"/>
    <property type="evidence" value="ECO:0007669"/>
    <property type="project" value="UniProtKB-UniRule"/>
</dbReference>
<evidence type="ECO:0000256" key="8">
    <source>
        <dbReference type="PIRNR" id="PIRNR000485"/>
    </source>
</evidence>
<keyword evidence="7" id="KW-0004">4Fe-4S</keyword>
<dbReference type="Proteomes" id="UP000007391">
    <property type="component" value="Chromosome"/>
</dbReference>
<dbReference type="EC" id="2.4.2.14" evidence="7"/>
<feature type="domain" description="Glutamine amidotransferase type-2" evidence="12">
    <location>
        <begin position="4"/>
        <end position="236"/>
    </location>
</feature>
<comment type="catalytic activity">
    <reaction evidence="7 8">
        <text>5-phospho-beta-D-ribosylamine + L-glutamate + diphosphate = 5-phospho-alpha-D-ribose 1-diphosphate + L-glutamine + H2O</text>
        <dbReference type="Rhea" id="RHEA:14905"/>
        <dbReference type="ChEBI" id="CHEBI:15377"/>
        <dbReference type="ChEBI" id="CHEBI:29985"/>
        <dbReference type="ChEBI" id="CHEBI:33019"/>
        <dbReference type="ChEBI" id="CHEBI:58017"/>
        <dbReference type="ChEBI" id="CHEBI:58359"/>
        <dbReference type="ChEBI" id="CHEBI:58681"/>
        <dbReference type="EC" id="2.4.2.14"/>
    </reaction>
</comment>
<evidence type="ECO:0000313" key="14">
    <source>
        <dbReference type="Proteomes" id="UP000007391"/>
    </source>
</evidence>
<dbReference type="PANTHER" id="PTHR11907">
    <property type="entry name" value="AMIDOPHOSPHORIBOSYLTRANSFERASE"/>
    <property type="match status" value="1"/>
</dbReference>
<reference evidence="13 14" key="2">
    <citation type="journal article" date="2014" name="Extremophiles">
        <title>Analysis of the complete genome of Fervidococcus fontis confirms the distinct phylogenetic position of the order Fervidicoccales and suggests its environmental function.</title>
        <authorList>
            <person name="Lebedinsky A.V."/>
            <person name="Mardanov A.V."/>
            <person name="Kublanov I.V."/>
            <person name="Gumerov V.M."/>
            <person name="Beletsky A.V."/>
            <person name="Perevalova A.A."/>
            <person name="Bidzhieva S.Kh."/>
            <person name="Bonch-Osmolovskaya E.A."/>
            <person name="Skryabin K.G."/>
            <person name="Ravin N.V."/>
        </authorList>
    </citation>
    <scope>NUCLEOTIDE SEQUENCE [LARGE SCALE GENOMIC DNA]</scope>
    <source>
        <strain evidence="14">DSM 19380 / VKM B-2539 / Kam940</strain>
    </source>
</reference>
<dbReference type="GO" id="GO:0000287">
    <property type="term" value="F:magnesium ion binding"/>
    <property type="evidence" value="ECO:0007669"/>
    <property type="project" value="UniProtKB-UniRule"/>
</dbReference>
<comment type="function">
    <text evidence="7">Catalyzes the formation of phosphoribosylamine from phosphoribosylpyrophosphate (PRPP) and glutamine.</text>
</comment>
<name>I0A0P7_FERFK</name>
<dbReference type="EMBL" id="CP003423">
    <property type="protein sequence ID" value="AFH42554.1"/>
    <property type="molecule type" value="Genomic_DNA"/>
</dbReference>
<keyword evidence="5 7" id="KW-0658">Purine biosynthesis</keyword>
<dbReference type="Gene3D" id="3.40.50.2020">
    <property type="match status" value="1"/>
</dbReference>
<feature type="binding site" evidence="7 11">
    <location>
        <position position="445"/>
    </location>
    <ligand>
        <name>[4Fe-4S] cluster</name>
        <dbReference type="ChEBI" id="CHEBI:49883"/>
    </ligand>
</feature>
<keyword evidence="7 10" id="KW-0460">Magnesium</keyword>
<dbReference type="GO" id="GO:0009113">
    <property type="term" value="P:purine nucleobase biosynthetic process"/>
    <property type="evidence" value="ECO:0007669"/>
    <property type="project" value="UniProtKB-UniRule"/>
</dbReference>
<keyword evidence="7 11" id="KW-0411">Iron-sulfur</keyword>
<dbReference type="MEROPS" id="C44.001"/>
<dbReference type="NCBIfam" id="TIGR01134">
    <property type="entry name" value="purF"/>
    <property type="match status" value="1"/>
</dbReference>
<dbReference type="GO" id="GO:0051539">
    <property type="term" value="F:4 iron, 4 sulfur cluster binding"/>
    <property type="evidence" value="ECO:0007669"/>
    <property type="project" value="UniProtKB-KW"/>
</dbReference>
<evidence type="ECO:0000256" key="3">
    <source>
        <dbReference type="ARBA" id="ARBA00022676"/>
    </source>
</evidence>
<dbReference type="InterPro" id="IPR029055">
    <property type="entry name" value="Ntn_hydrolases_N"/>
</dbReference>
<feature type="binding site" evidence="7 11">
    <location>
        <position position="448"/>
    </location>
    <ligand>
        <name>[4Fe-4S] cluster</name>
        <dbReference type="ChEBI" id="CHEBI:49883"/>
    </ligand>
</feature>
<dbReference type="InterPro" id="IPR005854">
    <property type="entry name" value="PurF"/>
</dbReference>
<dbReference type="InParanoid" id="I0A0P7"/>
<evidence type="ECO:0000256" key="4">
    <source>
        <dbReference type="ARBA" id="ARBA00022679"/>
    </source>
</evidence>
<protein>
    <recommendedName>
        <fullName evidence="7">Amidophosphoribosyltransferase</fullName>
        <shortName evidence="7">ATase</shortName>
        <ecNumber evidence="7">2.4.2.14</ecNumber>
    </recommendedName>
    <alternativeName>
        <fullName evidence="7">Glutamine phosphoribosylpyrophosphate amidotransferase</fullName>
        <shortName evidence="7">GPATase</shortName>
    </alternativeName>
</protein>
<dbReference type="Gene3D" id="3.60.20.10">
    <property type="entry name" value="Glutamine Phosphoribosylpyrophosphate, subunit 1, domain 1"/>
    <property type="match status" value="1"/>
</dbReference>
<organism evidence="13 14">
    <name type="scientific">Fervidicoccus fontis (strain DSM 19380 / JCM 18336 / VKM B-2539 / Kam940)</name>
    <dbReference type="NCBI Taxonomy" id="1163730"/>
    <lineage>
        <taxon>Archaea</taxon>
        <taxon>Thermoproteota</taxon>
        <taxon>Thermoprotei</taxon>
        <taxon>Fervidicoccales</taxon>
        <taxon>Fervidicoccaceae</taxon>
        <taxon>Fervidicoccus</taxon>
    </lineage>
</organism>
<dbReference type="SUPFAM" id="SSF53271">
    <property type="entry name" value="PRTase-like"/>
    <property type="match status" value="1"/>
</dbReference>
<dbReference type="KEGG" id="ffo:FFONT_0564"/>
<evidence type="ECO:0000313" key="13">
    <source>
        <dbReference type="EMBL" id="AFH42554.1"/>
    </source>
</evidence>
<feature type="active site" description="Nucleophile" evidence="7 9">
    <location>
        <position position="4"/>
    </location>
</feature>
<gene>
    <name evidence="7" type="primary">purF</name>
    <name evidence="13" type="ordered locus">FFONT_0564</name>
</gene>
<comment type="similarity">
    <text evidence="2 7 8">In the C-terminal section; belongs to the purine/pyrimidine phosphoribosyltransferase family.</text>
</comment>
<feature type="binding site" evidence="7 10">
    <location>
        <position position="361"/>
    </location>
    <ligand>
        <name>Mg(2+)</name>
        <dbReference type="ChEBI" id="CHEBI:18420"/>
    </ligand>
</feature>
<sequence length="476" mass="53441">MLMCGISAFLDEATFKEAIEEIAMMLYSLQHRGQEAFGISVLSKDRKFLVMRSRHQLFSLFLKSWKKELIEKKVIGGIGHVRYSTTGSYSAPSQPVLLESNDIKFSLAFNGTIANYKELDSKLARRKGEYRISPKIKNNDSITLANVLYSLYIDNEKDIVEALRYLPNYVIGGYSIVVETNEPRIVIAKDPYGFRPLSYSYESGFYAASENPALELIGKKSWKEVLPGEIVSYDGGKLERIYSERKVEPSPCLFEYVYFSRSDSVFNGISIYDARINMGRYLAEYAPVDGDVVIPVPDSGRVIALGYSKASGIPIEEGIVVNKYLGRGFITPPFQRPLVTKIKYNIVEEAVRGKEVVLIDDSIVRGTTMSDLVPKLKLKGAKKVHIRIGSPPYKCPCYMGIDVPTKSEVIAKNDEKVIAKMIGADSLIYNSLDNLIKAVPLRNLCHACFSCKYPFSEKSSCEYIKMLIDRGGRNEI</sequence>